<dbReference type="Proteomes" id="UP000288805">
    <property type="component" value="Unassembled WGS sequence"/>
</dbReference>
<evidence type="ECO:0000313" key="1">
    <source>
        <dbReference type="EMBL" id="RVX04295.1"/>
    </source>
</evidence>
<gene>
    <name evidence="1" type="ORF">CK203_018487</name>
</gene>
<sequence length="48" mass="5380">MLSGTVVQTCILFGMIYRTNWNREVSMAGDRIRKWGGGATSTENDVEK</sequence>
<proteinExistence type="predicted"/>
<dbReference type="AlphaFoldDB" id="A0A438J5S6"/>
<protein>
    <submittedName>
        <fullName evidence="1">Uncharacterized protein</fullName>
    </submittedName>
</protein>
<comment type="caution">
    <text evidence="1">The sequence shown here is derived from an EMBL/GenBank/DDBJ whole genome shotgun (WGS) entry which is preliminary data.</text>
</comment>
<accession>A0A438J5S6</accession>
<reference evidence="1 2" key="1">
    <citation type="journal article" date="2018" name="PLoS Genet.">
        <title>Population sequencing reveals clonal diversity and ancestral inbreeding in the grapevine cultivar Chardonnay.</title>
        <authorList>
            <person name="Roach M.J."/>
            <person name="Johnson D.L."/>
            <person name="Bohlmann J."/>
            <person name="van Vuuren H.J."/>
            <person name="Jones S.J."/>
            <person name="Pretorius I.S."/>
            <person name="Schmidt S.A."/>
            <person name="Borneman A.R."/>
        </authorList>
    </citation>
    <scope>NUCLEOTIDE SEQUENCE [LARGE SCALE GENOMIC DNA]</scope>
    <source>
        <strain evidence="2">cv. Chardonnay</strain>
        <tissue evidence="1">Leaf</tissue>
    </source>
</reference>
<dbReference type="EMBL" id="QGNW01000061">
    <property type="protein sequence ID" value="RVX04295.1"/>
    <property type="molecule type" value="Genomic_DNA"/>
</dbReference>
<organism evidence="1 2">
    <name type="scientific">Vitis vinifera</name>
    <name type="common">Grape</name>
    <dbReference type="NCBI Taxonomy" id="29760"/>
    <lineage>
        <taxon>Eukaryota</taxon>
        <taxon>Viridiplantae</taxon>
        <taxon>Streptophyta</taxon>
        <taxon>Embryophyta</taxon>
        <taxon>Tracheophyta</taxon>
        <taxon>Spermatophyta</taxon>
        <taxon>Magnoliopsida</taxon>
        <taxon>eudicotyledons</taxon>
        <taxon>Gunneridae</taxon>
        <taxon>Pentapetalae</taxon>
        <taxon>rosids</taxon>
        <taxon>Vitales</taxon>
        <taxon>Vitaceae</taxon>
        <taxon>Viteae</taxon>
        <taxon>Vitis</taxon>
    </lineage>
</organism>
<evidence type="ECO:0000313" key="2">
    <source>
        <dbReference type="Proteomes" id="UP000288805"/>
    </source>
</evidence>
<name>A0A438J5S6_VITVI</name>